<gene>
    <name evidence="2" type="ORF">FNH04_06345</name>
</gene>
<evidence type="ECO:0000313" key="2">
    <source>
        <dbReference type="EMBL" id="MPY39547.1"/>
    </source>
</evidence>
<organism evidence="2 3">
    <name type="scientific">Streptomyces phyllanthi</name>
    <dbReference type="NCBI Taxonomy" id="1803180"/>
    <lineage>
        <taxon>Bacteria</taxon>
        <taxon>Bacillati</taxon>
        <taxon>Actinomycetota</taxon>
        <taxon>Actinomycetes</taxon>
        <taxon>Kitasatosporales</taxon>
        <taxon>Streptomycetaceae</taxon>
        <taxon>Streptomyces</taxon>
    </lineage>
</organism>
<dbReference type="Proteomes" id="UP000326979">
    <property type="component" value="Unassembled WGS sequence"/>
</dbReference>
<dbReference type="OrthoDB" id="3891169at2"/>
<dbReference type="RefSeq" id="WP_152781149.1">
    <property type="nucleotide sequence ID" value="NZ_BAABEQ010000033.1"/>
</dbReference>
<dbReference type="EMBL" id="VJZE01000024">
    <property type="protein sequence ID" value="MPY39547.1"/>
    <property type="molecule type" value="Genomic_DNA"/>
</dbReference>
<feature type="region of interest" description="Disordered" evidence="1">
    <location>
        <begin position="292"/>
        <end position="332"/>
    </location>
</feature>
<evidence type="ECO:0000313" key="3">
    <source>
        <dbReference type="Proteomes" id="UP000326979"/>
    </source>
</evidence>
<keyword evidence="3" id="KW-1185">Reference proteome</keyword>
<accession>A0A5N8VWC2</accession>
<proteinExistence type="predicted"/>
<dbReference type="AlphaFoldDB" id="A0A5N8VWC2"/>
<comment type="caution">
    <text evidence="2">The sequence shown here is derived from an EMBL/GenBank/DDBJ whole genome shotgun (WGS) entry which is preliminary data.</text>
</comment>
<sequence length="734" mass="76512">MTALLAGALTAPAVSIPPEAHAAEACPSSVATYVLEGGPGVVNPAKPRTLRKYLDWGPKDGDADGTIFDTGHTAPVPGTSRIFTAGNGVIYEITASGTLKSYTDETATGGSLLTPARTYGTGWGSSKKVWASGSLLFAQAENGEITVYKQSDPATGSGTISSMASKIPADHAAAVAIKNADDVWMADSKVYVLTDGEISTLRYFGAATGQSVHPRLTPPTVVATGLTDAVQAWSPGPGTVHTHTGSKDHSGTIKGYTGTTALTLANDEIRTGIYGQIFADTATCLADMAPGSPYFGTRPDDSEVPEATPEPESDPSPTGAKTVSGRFTRGDGHPVAGLEVVIEASDVLPEEEGATADLPTLGKTTTAADGSWSLTLPNTLPAEVQEAVDANGGAVNVTATATGVTSNGVIMQASDNLTAASESATSAARMAIADFAAEEEGHSVALLPQAPDGLEEAEPTAQAVAQSWASAQDQSSVDTLGDAPLPEWQSQTGAPPVGYNPYIVDGTDVSSMKITPYMGGCERWTKTLKKYIRYTTVAEGHANWDAYASVDYDEKLSTNVEVAVSTPGGWKIQGSVNLGSSTGQSSGYTKKGPYFAKQWKVPIKYKKIKKYTKCGGRTASHKEIRAGRYTVPAGGATGKYGKDVRYKDGAGGYYQSPKRNRAYIKPGAYFQLSKGRSVKWSAAVTVEGIALGASTQLDREHKQRITAGERTVARHDIWGANGPVSGKPGVLYSY</sequence>
<dbReference type="Gene3D" id="2.115.10.10">
    <property type="entry name" value="Tachylectin 2"/>
    <property type="match status" value="1"/>
</dbReference>
<reference evidence="2 3" key="1">
    <citation type="submission" date="2019-07" db="EMBL/GenBank/DDBJ databases">
        <title>New species of Amycolatopsis and Streptomyces.</title>
        <authorList>
            <person name="Duangmal K."/>
            <person name="Teo W.F.A."/>
            <person name="Lipun K."/>
        </authorList>
    </citation>
    <scope>NUCLEOTIDE SEQUENCE [LARGE SCALE GENOMIC DNA]</scope>
    <source>
        <strain evidence="2 3">TISTR 2346</strain>
    </source>
</reference>
<name>A0A5N8VWC2_9ACTN</name>
<protein>
    <submittedName>
        <fullName evidence="2">Uncharacterized protein</fullName>
    </submittedName>
</protein>
<evidence type="ECO:0000256" key="1">
    <source>
        <dbReference type="SAM" id="MobiDB-lite"/>
    </source>
</evidence>